<proteinExistence type="predicted"/>
<feature type="region of interest" description="Disordered" evidence="1">
    <location>
        <begin position="1"/>
        <end position="109"/>
    </location>
</feature>
<evidence type="ECO:0000313" key="2">
    <source>
        <dbReference type="EMBL" id="KAF3533770.1"/>
    </source>
</evidence>
<keyword evidence="3" id="KW-1185">Reference proteome</keyword>
<evidence type="ECO:0000313" key="3">
    <source>
        <dbReference type="Proteomes" id="UP000266723"/>
    </source>
</evidence>
<accession>A0ABQ7BNZ5</accession>
<feature type="compositionally biased region" description="Basic and acidic residues" evidence="1">
    <location>
        <begin position="11"/>
        <end position="25"/>
    </location>
</feature>
<name>A0ABQ7BNZ5_BRACR</name>
<evidence type="ECO:0000256" key="1">
    <source>
        <dbReference type="SAM" id="MobiDB-lite"/>
    </source>
</evidence>
<dbReference type="Proteomes" id="UP000266723">
    <property type="component" value="Unassembled WGS sequence"/>
</dbReference>
<feature type="region of interest" description="Disordered" evidence="1">
    <location>
        <begin position="284"/>
        <end position="308"/>
    </location>
</feature>
<gene>
    <name evidence="2" type="ORF">DY000_02039879</name>
</gene>
<dbReference type="EMBL" id="QGKV02001507">
    <property type="protein sequence ID" value="KAF3533770.1"/>
    <property type="molecule type" value="Genomic_DNA"/>
</dbReference>
<sequence>MLHQDSNGFGEEVKKELNGEQREGQNGRSQGFQGVRGSDKGKGIAREKQGFHKQEGAYHPYKEKFSRGYGEGSSFYGRNNRYGNKKKVFQTKDSQQQQQWQGAGEHRPINPTKLMLDAFKGVTGCGLGGVKGSGTDGTASSSKARKSLSFDQALPEVQSEEMGQMEVALTDSLPVQEQGELGAEAKAATEQTLHSEALDEANLMIDGVILSDSELQVEGDDLEDWEHGEIMDFAEEDALAVGDQDLSMKELGDQELGDQELGHQKLGAQEQDDTVDEVTVKVLEKKNGEEPNDEKAPKKKDMKQEAATVGGVKKRVGHVFASPRKKLLAKVAAKQGDKAFSSTLRCYLPKTVANPFHDSPPF</sequence>
<feature type="compositionally biased region" description="Basic and acidic residues" evidence="1">
    <location>
        <begin position="284"/>
        <end position="296"/>
    </location>
</feature>
<comment type="caution">
    <text evidence="2">The sequence shown here is derived from an EMBL/GenBank/DDBJ whole genome shotgun (WGS) entry which is preliminary data.</text>
</comment>
<organism evidence="2 3">
    <name type="scientific">Brassica cretica</name>
    <name type="common">Mustard</name>
    <dbReference type="NCBI Taxonomy" id="69181"/>
    <lineage>
        <taxon>Eukaryota</taxon>
        <taxon>Viridiplantae</taxon>
        <taxon>Streptophyta</taxon>
        <taxon>Embryophyta</taxon>
        <taxon>Tracheophyta</taxon>
        <taxon>Spermatophyta</taxon>
        <taxon>Magnoliopsida</taxon>
        <taxon>eudicotyledons</taxon>
        <taxon>Gunneridae</taxon>
        <taxon>Pentapetalae</taxon>
        <taxon>rosids</taxon>
        <taxon>malvids</taxon>
        <taxon>Brassicales</taxon>
        <taxon>Brassicaceae</taxon>
        <taxon>Brassiceae</taxon>
        <taxon>Brassica</taxon>
    </lineage>
</organism>
<reference evidence="2 3" key="1">
    <citation type="journal article" date="2020" name="BMC Genomics">
        <title>Intraspecific diversification of the crop wild relative Brassica cretica Lam. using demographic model selection.</title>
        <authorList>
            <person name="Kioukis A."/>
            <person name="Michalopoulou V.A."/>
            <person name="Briers L."/>
            <person name="Pirintsos S."/>
            <person name="Studholme D.J."/>
            <person name="Pavlidis P."/>
            <person name="Sarris P.F."/>
        </authorList>
    </citation>
    <scope>NUCLEOTIDE SEQUENCE [LARGE SCALE GENOMIC DNA]</scope>
    <source>
        <strain evidence="3">cv. PFS-1207/04</strain>
    </source>
</reference>
<protein>
    <submittedName>
        <fullName evidence="2">Uncharacterized protein</fullName>
    </submittedName>
</protein>
<feature type="compositionally biased region" description="Basic and acidic residues" evidence="1">
    <location>
        <begin position="37"/>
        <end position="66"/>
    </location>
</feature>